<dbReference type="SUPFAM" id="SSF56601">
    <property type="entry name" value="beta-lactamase/transpeptidase-like"/>
    <property type="match status" value="1"/>
</dbReference>
<dbReference type="GO" id="GO:0006508">
    <property type="term" value="P:proteolysis"/>
    <property type="evidence" value="ECO:0007669"/>
    <property type="project" value="InterPro"/>
</dbReference>
<evidence type="ECO:0000313" key="4">
    <source>
        <dbReference type="Proteomes" id="UP000019753"/>
    </source>
</evidence>
<protein>
    <submittedName>
        <fullName evidence="3">D-alanyl-D-alanine carboxypeptidase</fullName>
    </submittedName>
</protein>
<name>A0A021VS46_9CELL</name>
<dbReference type="EMBL" id="AXCW01000435">
    <property type="protein sequence ID" value="EYR61877.1"/>
    <property type="molecule type" value="Genomic_DNA"/>
</dbReference>
<reference evidence="3 4" key="1">
    <citation type="submission" date="2014-01" db="EMBL/GenBank/DDBJ databases">
        <title>Actinotalea ferrariae CF5-4.</title>
        <authorList>
            <person name="Chen F."/>
            <person name="Li Y."/>
            <person name="Wang G."/>
        </authorList>
    </citation>
    <scope>NUCLEOTIDE SEQUENCE [LARGE SCALE GENOMIC DNA]</scope>
    <source>
        <strain evidence="3 4">CF5-4</strain>
    </source>
</reference>
<dbReference type="PRINTS" id="PR00922">
    <property type="entry name" value="DADACBPTASE3"/>
</dbReference>
<dbReference type="NCBIfam" id="TIGR00666">
    <property type="entry name" value="PBP4"/>
    <property type="match status" value="1"/>
</dbReference>
<dbReference type="Pfam" id="PF02113">
    <property type="entry name" value="Peptidase_S13"/>
    <property type="match status" value="2"/>
</dbReference>
<proteinExistence type="inferred from homology"/>
<keyword evidence="4" id="KW-1185">Reference proteome</keyword>
<gene>
    <name evidence="3" type="ORF">N866_14720</name>
</gene>
<comment type="similarity">
    <text evidence="1">Belongs to the peptidase S13 family.</text>
</comment>
<dbReference type="InterPro" id="IPR000667">
    <property type="entry name" value="Peptidase_S13"/>
</dbReference>
<evidence type="ECO:0000313" key="3">
    <source>
        <dbReference type="EMBL" id="EYR61877.1"/>
    </source>
</evidence>
<sequence length="410" mass="41282">MPAGPGAATDAPLPEPEELQAAVDAAVAHPWVGTSVGVVVVDQLTGELVAAASPDVPREPASTAKILTAVAALRTLGPDRTVETAVVQEAPGRIVLVAGGDVMLAAGAGDPTATNGRAGLADLADQTARALALAGTTEVALGVDESVFSGPAVSPGWFPTDVSLGFVAPVTPLQVNIAKTREEPYPPRHADPTLHAAGVFATLLGERGITVTGTERRDAPEGAGRIAAVQSAPVRDIAEYVLRTSDNTVSEALGRLVAVEQGLPGSFEGATRAILAEVERLGIDVTGAALADASGLAAGSLLSSQQLVDVLRVASLDPALRTVVVDLPVAGWEGTLGDRFAEGPGRGLVRAKTGSLTGTTSLAGSVVTVQGRELLFAVVADETPPGGQLGPRRVIDALVQQIAGCGCPLP</sequence>
<dbReference type="PANTHER" id="PTHR30023:SF0">
    <property type="entry name" value="PENICILLIN-SENSITIVE CARBOXYPEPTIDASE A"/>
    <property type="match status" value="1"/>
</dbReference>
<evidence type="ECO:0000256" key="2">
    <source>
        <dbReference type="ARBA" id="ARBA00022801"/>
    </source>
</evidence>
<evidence type="ECO:0000256" key="1">
    <source>
        <dbReference type="ARBA" id="ARBA00006096"/>
    </source>
</evidence>
<dbReference type="Gene3D" id="3.40.710.10">
    <property type="entry name" value="DD-peptidase/beta-lactamase superfamily"/>
    <property type="match status" value="2"/>
</dbReference>
<dbReference type="GO" id="GO:0004185">
    <property type="term" value="F:serine-type carboxypeptidase activity"/>
    <property type="evidence" value="ECO:0007669"/>
    <property type="project" value="InterPro"/>
</dbReference>
<dbReference type="InterPro" id="IPR012338">
    <property type="entry name" value="Beta-lactam/transpept-like"/>
</dbReference>
<keyword evidence="2" id="KW-0378">Hydrolase</keyword>
<dbReference type="AlphaFoldDB" id="A0A021VS46"/>
<organism evidence="3 4">
    <name type="scientific">Actinotalea ferrariae CF5-4</name>
    <dbReference type="NCBI Taxonomy" id="948458"/>
    <lineage>
        <taxon>Bacteria</taxon>
        <taxon>Bacillati</taxon>
        <taxon>Actinomycetota</taxon>
        <taxon>Actinomycetes</taxon>
        <taxon>Micrococcales</taxon>
        <taxon>Cellulomonadaceae</taxon>
        <taxon>Actinotalea</taxon>
    </lineage>
</organism>
<comment type="caution">
    <text evidence="3">The sequence shown here is derived from an EMBL/GenBank/DDBJ whole genome shotgun (WGS) entry which is preliminary data.</text>
</comment>
<dbReference type="PANTHER" id="PTHR30023">
    <property type="entry name" value="D-ALANYL-D-ALANINE CARBOXYPEPTIDASE"/>
    <property type="match status" value="1"/>
</dbReference>
<accession>A0A021VS46</accession>
<keyword evidence="3" id="KW-0645">Protease</keyword>
<keyword evidence="3" id="KW-0121">Carboxypeptidase</keyword>
<dbReference type="GO" id="GO:0000270">
    <property type="term" value="P:peptidoglycan metabolic process"/>
    <property type="evidence" value="ECO:0007669"/>
    <property type="project" value="TreeGrafter"/>
</dbReference>
<dbReference type="Proteomes" id="UP000019753">
    <property type="component" value="Unassembled WGS sequence"/>
</dbReference>